<geneLocation type="chloroplast" evidence="9"/>
<dbReference type="GO" id="GO:0009535">
    <property type="term" value="C:chloroplast thylakoid membrane"/>
    <property type="evidence" value="ECO:0007669"/>
    <property type="project" value="UniProtKB-SubCell"/>
</dbReference>
<comment type="similarity">
    <text evidence="2 6 7">Belongs to the complex I subunit 1 family.</text>
</comment>
<evidence type="ECO:0000256" key="5">
    <source>
        <dbReference type="ARBA" id="ARBA00023136"/>
    </source>
</evidence>
<feature type="transmembrane region" description="Helical" evidence="6 8">
    <location>
        <begin position="339"/>
        <end position="357"/>
    </location>
</feature>
<keyword evidence="3 6" id="KW-0812">Transmembrane</keyword>
<dbReference type="NCBIfam" id="NF004741">
    <property type="entry name" value="PRK06076.1-2"/>
    <property type="match status" value="1"/>
</dbReference>
<keyword evidence="6 8" id="KW-0874">Quinone</keyword>
<dbReference type="AlphaFoldDB" id="A0A9E7RAF1"/>
<proteinExistence type="inferred from homology"/>
<dbReference type="Pfam" id="PF00146">
    <property type="entry name" value="NADHdh"/>
    <property type="match status" value="1"/>
</dbReference>
<dbReference type="GO" id="GO:0003954">
    <property type="term" value="F:NADH dehydrogenase activity"/>
    <property type="evidence" value="ECO:0007669"/>
    <property type="project" value="TreeGrafter"/>
</dbReference>
<keyword evidence="8 9" id="KW-0150">Chloroplast</keyword>
<organism evidence="9">
    <name type="scientific">Parahellenia malipoensis</name>
    <dbReference type="NCBI Taxonomy" id="2893990"/>
    <lineage>
        <taxon>Eukaryota</taxon>
        <taxon>Viridiplantae</taxon>
        <taxon>Streptophyta</taxon>
        <taxon>Embryophyta</taxon>
        <taxon>Tracheophyta</taxon>
        <taxon>Spermatophyta</taxon>
        <taxon>Magnoliopsida</taxon>
        <taxon>Liliopsida</taxon>
        <taxon>Zingiberales</taxon>
        <taxon>Costaceae</taxon>
        <taxon>Parahellenia</taxon>
    </lineage>
</organism>
<protein>
    <recommendedName>
        <fullName evidence="6">NAD(P)H-quinone oxidoreductase subunit 1, chloroplastic</fullName>
        <ecNumber evidence="6">7.1.1.-</ecNumber>
    </recommendedName>
    <alternativeName>
        <fullName evidence="6">NAD(P)H dehydrogenase subunit 1</fullName>
        <shortName evidence="6">NDH subunit 1</shortName>
    </alternativeName>
    <alternativeName>
        <fullName evidence="6">NADH-plastoquinone oxidoreductase subunit 1</fullName>
    </alternativeName>
</protein>
<comment type="catalytic activity">
    <reaction evidence="6 8">
        <text>a plastoquinone + NADH + (n+1) H(+)(in) = a plastoquinol + NAD(+) + n H(+)(out)</text>
        <dbReference type="Rhea" id="RHEA:42608"/>
        <dbReference type="Rhea" id="RHEA-COMP:9561"/>
        <dbReference type="Rhea" id="RHEA-COMP:9562"/>
        <dbReference type="ChEBI" id="CHEBI:15378"/>
        <dbReference type="ChEBI" id="CHEBI:17757"/>
        <dbReference type="ChEBI" id="CHEBI:57540"/>
        <dbReference type="ChEBI" id="CHEBI:57945"/>
        <dbReference type="ChEBI" id="CHEBI:62192"/>
    </reaction>
</comment>
<dbReference type="GO" id="GO:0048038">
    <property type="term" value="F:quinone binding"/>
    <property type="evidence" value="ECO:0007669"/>
    <property type="project" value="UniProtKB-UniRule"/>
</dbReference>
<evidence type="ECO:0000256" key="4">
    <source>
        <dbReference type="ARBA" id="ARBA00022989"/>
    </source>
</evidence>
<comment type="function">
    <text evidence="6">NDH shuttles electrons from NAD(P)H:plastoquinone, via FMN and iron-sulfur (Fe-S) centers, to quinones in the photosynthetic chain and possibly in a chloroplast respiratory chain. The immediate electron acceptor for the enzyme in this species is believed to be plastoquinone. Couples the redox reaction to proton translocation, and thus conserves the redox energy in a proton gradient.</text>
</comment>
<comment type="subcellular location">
    <subcellularLocation>
        <location evidence="7">Cell membrane</location>
        <topology evidence="7">Multi-pass membrane protein</topology>
    </subcellularLocation>
    <subcellularLocation>
        <location evidence="1">Membrane</location>
        <topology evidence="1">Multi-pass membrane protein</topology>
    </subcellularLocation>
    <subcellularLocation>
        <location evidence="6 8">Plastid</location>
        <location evidence="6 8">Chloroplast thylakoid membrane</location>
        <topology evidence="6 8">Multi-pass membrane protein</topology>
    </subcellularLocation>
</comment>
<dbReference type="GO" id="GO:0009060">
    <property type="term" value="P:aerobic respiration"/>
    <property type="evidence" value="ECO:0007669"/>
    <property type="project" value="TreeGrafter"/>
</dbReference>
<dbReference type="InterPro" id="IPR018086">
    <property type="entry name" value="NADH_UbQ_OxRdtase_su1_CS"/>
</dbReference>
<keyword evidence="5 6" id="KW-0472">Membrane</keyword>
<dbReference type="PROSITE" id="PS00668">
    <property type="entry name" value="COMPLEX1_ND1_2"/>
    <property type="match status" value="1"/>
</dbReference>
<gene>
    <name evidence="6 9" type="primary">ndhA</name>
</gene>
<evidence type="ECO:0000256" key="3">
    <source>
        <dbReference type="ARBA" id="ARBA00022692"/>
    </source>
</evidence>
<dbReference type="PANTHER" id="PTHR11432:SF3">
    <property type="entry name" value="NADH-UBIQUINONE OXIDOREDUCTASE CHAIN 1"/>
    <property type="match status" value="1"/>
</dbReference>
<evidence type="ECO:0000256" key="2">
    <source>
        <dbReference type="ARBA" id="ARBA00010535"/>
    </source>
</evidence>
<comment type="subunit">
    <text evidence="6 8">NDH is composed of at least 16 different subunits, 5 of which are encoded in the nucleus.</text>
</comment>
<dbReference type="GO" id="GO:0016655">
    <property type="term" value="F:oxidoreductase activity, acting on NAD(P)H, quinone or similar compound as acceptor"/>
    <property type="evidence" value="ECO:0007669"/>
    <property type="project" value="UniProtKB-UniRule"/>
</dbReference>
<dbReference type="PROSITE" id="PS00667">
    <property type="entry name" value="COMPLEX1_ND1_1"/>
    <property type="match status" value="1"/>
</dbReference>
<keyword evidence="8 9" id="KW-0934">Plastid</keyword>
<feature type="transmembrane region" description="Helical" evidence="6 8">
    <location>
        <begin position="26"/>
        <end position="50"/>
    </location>
</feature>
<feature type="transmembrane region" description="Helical" evidence="6 8">
    <location>
        <begin position="293"/>
        <end position="318"/>
    </location>
</feature>
<reference evidence="9" key="1">
    <citation type="journal article" date="2022" name="Plant Divers">
        <title>Parahellenia, a new genus segregated from Hellenia (Costaceae) based on phylogenetic and morphological evidence.</title>
        <authorList>
            <person name="Chen J."/>
            <person name="Zeng S."/>
            <person name="Zeng L."/>
            <person name="Nguyen K.S."/>
            <person name="Yan J."/>
            <person name="Liu H."/>
            <person name="Xia N."/>
        </authorList>
    </citation>
    <scope>NUCLEOTIDE SEQUENCE</scope>
</reference>
<evidence type="ECO:0000256" key="8">
    <source>
        <dbReference type="RuleBase" id="RU000474"/>
    </source>
</evidence>
<evidence type="ECO:0000256" key="1">
    <source>
        <dbReference type="ARBA" id="ARBA00004141"/>
    </source>
</evidence>
<dbReference type="GO" id="GO:0019684">
    <property type="term" value="P:photosynthesis, light reaction"/>
    <property type="evidence" value="ECO:0007669"/>
    <property type="project" value="UniProtKB-UniRule"/>
</dbReference>
<feature type="transmembrane region" description="Helical" evidence="6 8">
    <location>
        <begin position="251"/>
        <end position="273"/>
    </location>
</feature>
<evidence type="ECO:0000256" key="6">
    <source>
        <dbReference type="HAMAP-Rule" id="MF_01350"/>
    </source>
</evidence>
<keyword evidence="6 8" id="KW-0521">NADP</keyword>
<evidence type="ECO:0000256" key="7">
    <source>
        <dbReference type="RuleBase" id="RU000471"/>
    </source>
</evidence>
<keyword evidence="6 8" id="KW-0793">Thylakoid</keyword>
<dbReference type="EC" id="7.1.1.-" evidence="6"/>
<keyword evidence="6 8" id="KW-0618">Plastoquinone</keyword>
<dbReference type="GO" id="GO:0005886">
    <property type="term" value="C:plasma membrane"/>
    <property type="evidence" value="ECO:0007669"/>
    <property type="project" value="UniProtKB-SubCell"/>
</dbReference>
<dbReference type="InterPro" id="IPR001694">
    <property type="entry name" value="NADH_UbQ_OxRdtase_su1/FPO"/>
</dbReference>
<dbReference type="EMBL" id="OL689001">
    <property type="protein sequence ID" value="UXC96244.1"/>
    <property type="molecule type" value="Genomic_DNA"/>
</dbReference>
<dbReference type="HAMAP" id="MF_01350">
    <property type="entry name" value="NDH1_NuoH"/>
    <property type="match status" value="1"/>
</dbReference>
<feature type="transmembrane region" description="Helical" evidence="6 8">
    <location>
        <begin position="122"/>
        <end position="148"/>
    </location>
</feature>
<evidence type="ECO:0000313" key="9">
    <source>
        <dbReference type="EMBL" id="UXC96244.1"/>
    </source>
</evidence>
<name>A0A9E7RAF1_9LILI</name>
<sequence length="359" mass="39952">MIIDTTEVQTINSFSTSESLKEVYGLIWIFVPILTLLLGITIGVLVIVWLEREISAAIQQRIGPEYAGPLGILQALADGTKLIFKEDLLPSRGNVRLFSIGPSIVVISILLSYLVIPFGYRLVLADLSIGVSLWIAISSIAPIGLLMSGYGSNNKYSFSGGLRAVAQSISYEIPLTLCVLSISLRVILDIVETQFKYGFWGWNLWRQPIGFIIFIISSLAECERLPFDLPEAEEELVAGYQTEYSGIRFGLFYLASYLNLLVSSLFVTVLYLGGWNFSIPYISVPELFEIKKIAGVFGMTIGIFITLAKAYLFLFISITTRWTLPRMRMDQLLNLGWKFLLPISLGNLLLTTSSQLVSL</sequence>
<comment type="catalytic activity">
    <reaction evidence="6 8">
        <text>a plastoquinone + NADPH + (n+1) H(+)(in) = a plastoquinol + NADP(+) + n H(+)(out)</text>
        <dbReference type="Rhea" id="RHEA:42612"/>
        <dbReference type="Rhea" id="RHEA-COMP:9561"/>
        <dbReference type="Rhea" id="RHEA-COMP:9562"/>
        <dbReference type="ChEBI" id="CHEBI:15378"/>
        <dbReference type="ChEBI" id="CHEBI:17757"/>
        <dbReference type="ChEBI" id="CHEBI:57783"/>
        <dbReference type="ChEBI" id="CHEBI:58349"/>
        <dbReference type="ChEBI" id="CHEBI:62192"/>
    </reaction>
</comment>
<keyword evidence="4 6" id="KW-1133">Transmembrane helix</keyword>
<keyword evidence="6 8" id="KW-1278">Translocase</keyword>
<dbReference type="PANTHER" id="PTHR11432">
    <property type="entry name" value="NADH DEHYDROGENASE SUBUNIT 1"/>
    <property type="match status" value="1"/>
</dbReference>
<accession>A0A9E7RAF1</accession>
<keyword evidence="6 7" id="KW-0520">NAD</keyword>
<feature type="transmembrane region" description="Helical" evidence="6 8">
    <location>
        <begin position="95"/>
        <end position="116"/>
    </location>
</feature>